<evidence type="ECO:0000313" key="2">
    <source>
        <dbReference type="Proteomes" id="UP000299102"/>
    </source>
</evidence>
<evidence type="ECO:0000313" key="1">
    <source>
        <dbReference type="EMBL" id="GBP60734.1"/>
    </source>
</evidence>
<dbReference type="AlphaFoldDB" id="A0A4C1XE82"/>
<reference evidence="1 2" key="1">
    <citation type="journal article" date="2019" name="Commun. Biol.">
        <title>The bagworm genome reveals a unique fibroin gene that provides high tensile strength.</title>
        <authorList>
            <person name="Kono N."/>
            <person name="Nakamura H."/>
            <person name="Ohtoshi R."/>
            <person name="Tomita M."/>
            <person name="Numata K."/>
            <person name="Arakawa K."/>
        </authorList>
    </citation>
    <scope>NUCLEOTIDE SEQUENCE [LARGE SCALE GENOMIC DNA]</scope>
</reference>
<protein>
    <submittedName>
        <fullName evidence="1">Uncharacterized protein</fullName>
    </submittedName>
</protein>
<dbReference type="EMBL" id="BGZK01000794">
    <property type="protein sequence ID" value="GBP60734.1"/>
    <property type="molecule type" value="Genomic_DNA"/>
</dbReference>
<gene>
    <name evidence="1" type="ORF">EVAR_47472_1</name>
</gene>
<keyword evidence="2" id="KW-1185">Reference proteome</keyword>
<organism evidence="1 2">
    <name type="scientific">Eumeta variegata</name>
    <name type="common">Bagworm moth</name>
    <name type="synonym">Eumeta japonica</name>
    <dbReference type="NCBI Taxonomy" id="151549"/>
    <lineage>
        <taxon>Eukaryota</taxon>
        <taxon>Metazoa</taxon>
        <taxon>Ecdysozoa</taxon>
        <taxon>Arthropoda</taxon>
        <taxon>Hexapoda</taxon>
        <taxon>Insecta</taxon>
        <taxon>Pterygota</taxon>
        <taxon>Neoptera</taxon>
        <taxon>Endopterygota</taxon>
        <taxon>Lepidoptera</taxon>
        <taxon>Glossata</taxon>
        <taxon>Ditrysia</taxon>
        <taxon>Tineoidea</taxon>
        <taxon>Psychidae</taxon>
        <taxon>Oiketicinae</taxon>
        <taxon>Eumeta</taxon>
    </lineage>
</organism>
<comment type="caution">
    <text evidence="1">The sequence shown here is derived from an EMBL/GenBank/DDBJ whole genome shotgun (WGS) entry which is preliminary data.</text>
</comment>
<name>A0A4C1XE82_EUMVA</name>
<proteinExistence type="predicted"/>
<sequence length="114" mass="11750">MGALAPLPITRAMYAGTTAAARAAVGAASHVIILEIMALIKSSAAVCFAPNLLFHVIAVFARGSTKSCRGAQTHVAPAGGAGARADTDLRRASFERLFSSLAAVAYLHKQRATK</sequence>
<accession>A0A4C1XE82</accession>
<dbReference type="Proteomes" id="UP000299102">
    <property type="component" value="Unassembled WGS sequence"/>
</dbReference>